<keyword evidence="1" id="KW-0863">Zinc-finger</keyword>
<dbReference type="GO" id="GO:0005737">
    <property type="term" value="C:cytoplasm"/>
    <property type="evidence" value="ECO:0007669"/>
    <property type="project" value="UniProtKB-ARBA"/>
</dbReference>
<accession>A0A183GQ01</accession>
<sequence>MSEDAIEKEVEAMMLLEGEDRTVANLQEQVADLTRTSVSYRKSKHHRNCSPEQTRLPEFQWRSPFKRNQGEELPDLAGTGGNSVGAALAAMALPDVQIYDSAQGKGFEMFLKSFNIKYGWLNISDDVLIHLLRSKLGGRPRAIMETLLLEIREGSFSGFVEALSEKFKENESAKRMEAYVKLRNLKYATTTADYCVELEQLSRTAYSDLSERELSTMRTRELITKLTTWTEYVQLFTEVEHTSNDQSYEKLKSLAQRVERSLQVAEALKYELEDNQRCSNPQWRRSTDRSSVPGPQTRSRMQSVQQKTETDGRNATEKKEVVCHNCKKTGHLRRECKELVPRATVVQPSLSTPDQGEKRQKPQGKQRSFVAKLGTWSCGISETGVQSSELTGPQIVAEAELLGQKVKALLDTGSQVSILPLALLLKAAHFGFDLNNDVEEIPTAEEVPIFNASGQRMPFKGAVRLTLGKKGKKGVRLAHPPIFSHHPGYPISAYYAQAMVRREQISEQRSDDMPTNSIILAVPKSFGRVLADFKPEPSLKFVVYNHLGDMADPLDKLAISAAVVWVWPESTPSSPNMRTCLQAIERHQQCGGTLDCFPAPFEKLRQDLWEQIRRVCVEVVHMLTGSKRGFDARVIDHYGPCAVDIPKLHPALSLGLSPRKADHCFHGWQVQVFLEQLRDAASNTLRLPRFKLKERKTKEAPNKATMSATAKDKDDDDEPAAKKRKLPKRPEVMYLRDPRRKELSRPRT</sequence>
<dbReference type="SUPFAM" id="SSF57756">
    <property type="entry name" value="Retrovirus zinc finger-like domains"/>
    <property type="match status" value="1"/>
</dbReference>
<feature type="domain" description="CCHC-type" evidence="4">
    <location>
        <begin position="323"/>
        <end position="338"/>
    </location>
</feature>
<gene>
    <name evidence="5" type="ORF">HPBE_LOCUS24772</name>
</gene>
<name>A0A183GQ01_HELPZ</name>
<dbReference type="GO" id="GO:0003676">
    <property type="term" value="F:nucleic acid binding"/>
    <property type="evidence" value="ECO:0007669"/>
    <property type="project" value="InterPro"/>
</dbReference>
<evidence type="ECO:0000313" key="7">
    <source>
        <dbReference type="WBParaSite" id="HPBE_0002477101-mRNA-1"/>
    </source>
</evidence>
<evidence type="ECO:0000259" key="4">
    <source>
        <dbReference type="PROSITE" id="PS50158"/>
    </source>
</evidence>
<keyword evidence="1" id="KW-0479">Metal-binding</keyword>
<feature type="compositionally biased region" description="Polar residues" evidence="3">
    <location>
        <begin position="277"/>
        <end position="307"/>
    </location>
</feature>
<feature type="region of interest" description="Disordered" evidence="3">
    <location>
        <begin position="277"/>
        <end position="316"/>
    </location>
</feature>
<dbReference type="GO" id="GO:0019899">
    <property type="term" value="F:enzyme binding"/>
    <property type="evidence" value="ECO:0007669"/>
    <property type="project" value="UniProtKB-ARBA"/>
</dbReference>
<keyword evidence="1" id="KW-0862">Zinc</keyword>
<keyword evidence="2" id="KW-0175">Coiled coil</keyword>
<dbReference type="AlphaFoldDB" id="A0A183GQ01"/>
<dbReference type="Proteomes" id="UP000050761">
    <property type="component" value="Unassembled WGS sequence"/>
</dbReference>
<evidence type="ECO:0000313" key="5">
    <source>
        <dbReference type="EMBL" id="VDP47205.1"/>
    </source>
</evidence>
<evidence type="ECO:0000256" key="3">
    <source>
        <dbReference type="SAM" id="MobiDB-lite"/>
    </source>
</evidence>
<evidence type="ECO:0000256" key="2">
    <source>
        <dbReference type="SAM" id="Coils"/>
    </source>
</evidence>
<reference evidence="5 6" key="1">
    <citation type="submission" date="2018-11" db="EMBL/GenBank/DDBJ databases">
        <authorList>
            <consortium name="Pathogen Informatics"/>
        </authorList>
    </citation>
    <scope>NUCLEOTIDE SEQUENCE [LARGE SCALE GENOMIC DNA]</scope>
</reference>
<reference evidence="7" key="2">
    <citation type="submission" date="2019-09" db="UniProtKB">
        <authorList>
            <consortium name="WormBaseParasite"/>
        </authorList>
    </citation>
    <scope>IDENTIFICATION</scope>
</reference>
<feature type="compositionally biased region" description="Basic and acidic residues" evidence="3">
    <location>
        <begin position="728"/>
        <end position="748"/>
    </location>
</feature>
<dbReference type="InterPro" id="IPR036875">
    <property type="entry name" value="Znf_CCHC_sf"/>
</dbReference>
<accession>A0A3P8EU97</accession>
<feature type="region of interest" description="Disordered" evidence="3">
    <location>
        <begin position="692"/>
        <end position="748"/>
    </location>
</feature>
<protein>
    <submittedName>
        <fullName evidence="7">CCHC-type domain-containing protein</fullName>
    </submittedName>
</protein>
<dbReference type="Gene3D" id="4.10.60.10">
    <property type="entry name" value="Zinc finger, CCHC-type"/>
    <property type="match status" value="1"/>
</dbReference>
<dbReference type="PROSITE" id="PS50158">
    <property type="entry name" value="ZF_CCHC"/>
    <property type="match status" value="1"/>
</dbReference>
<dbReference type="InterPro" id="IPR001878">
    <property type="entry name" value="Znf_CCHC"/>
</dbReference>
<organism evidence="6 7">
    <name type="scientific">Heligmosomoides polygyrus</name>
    <name type="common">Parasitic roundworm</name>
    <dbReference type="NCBI Taxonomy" id="6339"/>
    <lineage>
        <taxon>Eukaryota</taxon>
        <taxon>Metazoa</taxon>
        <taxon>Ecdysozoa</taxon>
        <taxon>Nematoda</taxon>
        <taxon>Chromadorea</taxon>
        <taxon>Rhabditida</taxon>
        <taxon>Rhabditina</taxon>
        <taxon>Rhabditomorpha</taxon>
        <taxon>Strongyloidea</taxon>
        <taxon>Heligmosomidae</taxon>
        <taxon>Heligmosomoides</taxon>
    </lineage>
</organism>
<dbReference type="OrthoDB" id="5906003at2759"/>
<evidence type="ECO:0000256" key="1">
    <source>
        <dbReference type="PROSITE-ProRule" id="PRU00047"/>
    </source>
</evidence>
<dbReference type="Pfam" id="PF00098">
    <property type="entry name" value="zf-CCHC"/>
    <property type="match status" value="1"/>
</dbReference>
<dbReference type="GO" id="GO:0006508">
    <property type="term" value="P:proteolysis"/>
    <property type="evidence" value="ECO:0007669"/>
    <property type="project" value="InterPro"/>
</dbReference>
<feature type="coiled-coil region" evidence="2">
    <location>
        <begin position="248"/>
        <end position="275"/>
    </location>
</feature>
<dbReference type="WBParaSite" id="HPBE_0002477101-mRNA-1">
    <property type="protein sequence ID" value="HPBE_0002477101-mRNA-1"/>
    <property type="gene ID" value="HPBE_0002477101"/>
</dbReference>
<dbReference type="InterPro" id="IPR001969">
    <property type="entry name" value="Aspartic_peptidase_AS"/>
</dbReference>
<dbReference type="SMART" id="SM00343">
    <property type="entry name" value="ZnF_C2HC"/>
    <property type="match status" value="1"/>
</dbReference>
<dbReference type="EMBL" id="UZAH01036834">
    <property type="protein sequence ID" value="VDP47205.1"/>
    <property type="molecule type" value="Genomic_DNA"/>
</dbReference>
<feature type="region of interest" description="Disordered" evidence="3">
    <location>
        <begin position="347"/>
        <end position="367"/>
    </location>
</feature>
<dbReference type="GO" id="GO:0008270">
    <property type="term" value="F:zinc ion binding"/>
    <property type="evidence" value="ECO:0007669"/>
    <property type="project" value="UniProtKB-KW"/>
</dbReference>
<dbReference type="GO" id="GO:0004190">
    <property type="term" value="F:aspartic-type endopeptidase activity"/>
    <property type="evidence" value="ECO:0007669"/>
    <property type="project" value="InterPro"/>
</dbReference>
<proteinExistence type="predicted"/>
<keyword evidence="6" id="KW-1185">Reference proteome</keyword>
<dbReference type="PROSITE" id="PS00141">
    <property type="entry name" value="ASP_PROTEASE"/>
    <property type="match status" value="1"/>
</dbReference>
<evidence type="ECO:0000313" key="6">
    <source>
        <dbReference type="Proteomes" id="UP000050761"/>
    </source>
</evidence>